<gene>
    <name evidence="1" type="ORF">CRG98_002726</name>
</gene>
<name>A0A2I0L8B4_PUNGR</name>
<protein>
    <submittedName>
        <fullName evidence="1">Uncharacterized protein</fullName>
    </submittedName>
</protein>
<proteinExistence type="predicted"/>
<evidence type="ECO:0000313" key="2">
    <source>
        <dbReference type="Proteomes" id="UP000233551"/>
    </source>
</evidence>
<sequence length="149" mass="16279">MGCVLLQRLAGGHSGGRVGAHSSIRDATKLTIPVADGLGYALSMGAVVMIFAEGGLGLDVEVPRNWILLTKKESNEGAASRSRYQVEERQGINWHGRSAFGSRLALPQRKGEDSMWSTHKDGDDSSDHAGMWWPRWTRPLVVARLAVER</sequence>
<accession>A0A2I0L8B4</accession>
<dbReference type="Proteomes" id="UP000233551">
    <property type="component" value="Unassembled WGS sequence"/>
</dbReference>
<organism evidence="1 2">
    <name type="scientific">Punica granatum</name>
    <name type="common">Pomegranate</name>
    <dbReference type="NCBI Taxonomy" id="22663"/>
    <lineage>
        <taxon>Eukaryota</taxon>
        <taxon>Viridiplantae</taxon>
        <taxon>Streptophyta</taxon>
        <taxon>Embryophyta</taxon>
        <taxon>Tracheophyta</taxon>
        <taxon>Spermatophyta</taxon>
        <taxon>Magnoliopsida</taxon>
        <taxon>eudicotyledons</taxon>
        <taxon>Gunneridae</taxon>
        <taxon>Pentapetalae</taxon>
        <taxon>rosids</taxon>
        <taxon>malvids</taxon>
        <taxon>Myrtales</taxon>
        <taxon>Lythraceae</taxon>
        <taxon>Punica</taxon>
    </lineage>
</organism>
<dbReference type="AlphaFoldDB" id="A0A2I0L8B4"/>
<keyword evidence="2" id="KW-1185">Reference proteome</keyword>
<reference evidence="1 2" key="1">
    <citation type="submission" date="2017-11" db="EMBL/GenBank/DDBJ databases">
        <title>De-novo sequencing of pomegranate (Punica granatum L.) genome.</title>
        <authorList>
            <person name="Akparov Z."/>
            <person name="Amiraslanov A."/>
            <person name="Hajiyeva S."/>
            <person name="Abbasov M."/>
            <person name="Kaur K."/>
            <person name="Hamwieh A."/>
            <person name="Solovyev V."/>
            <person name="Salamov A."/>
            <person name="Braich B."/>
            <person name="Kosarev P."/>
            <person name="Mahmoud A."/>
            <person name="Hajiyev E."/>
            <person name="Babayeva S."/>
            <person name="Izzatullayeva V."/>
            <person name="Mammadov A."/>
            <person name="Mammadov A."/>
            <person name="Sharifova S."/>
            <person name="Ojaghi J."/>
            <person name="Eynullazada K."/>
            <person name="Bayramov B."/>
            <person name="Abdulazimova A."/>
            <person name="Shahmuradov I."/>
        </authorList>
    </citation>
    <scope>NUCLEOTIDE SEQUENCE [LARGE SCALE GENOMIC DNA]</scope>
    <source>
        <strain evidence="2">cv. AG2017</strain>
        <tissue evidence="1">Leaf</tissue>
    </source>
</reference>
<comment type="caution">
    <text evidence="1">The sequence shown here is derived from an EMBL/GenBank/DDBJ whole genome shotgun (WGS) entry which is preliminary data.</text>
</comment>
<dbReference type="EMBL" id="PGOL01000107">
    <property type="protein sequence ID" value="PKI76939.1"/>
    <property type="molecule type" value="Genomic_DNA"/>
</dbReference>
<evidence type="ECO:0000313" key="1">
    <source>
        <dbReference type="EMBL" id="PKI76939.1"/>
    </source>
</evidence>